<sequence length="104" mass="11867">MIRTMSNEVMKATKNEITNRGGWLEDVVAIKNKREIVREPAEAFNNPIILIMERKKPIGVFIRLDSDENIKNLSETVKLFLSDVLNAAGCKLLRQARGGRDEKR</sequence>
<name>E8T6R3_THEA1</name>
<proteinExistence type="predicted"/>
<evidence type="ECO:0000313" key="2">
    <source>
        <dbReference type="Proteomes" id="UP000006362"/>
    </source>
</evidence>
<dbReference type="RefSeq" id="WP_013524940.1">
    <property type="nucleotide sequence ID" value="NC_014917.1"/>
</dbReference>
<organism evidence="1 2">
    <name type="scientific">Thermovibrio ammonificans (strain DSM 15698 / JCM 12110 / HB-1)</name>
    <dbReference type="NCBI Taxonomy" id="648996"/>
    <lineage>
        <taxon>Bacteria</taxon>
        <taxon>Pseudomonadati</taxon>
        <taxon>Aquificota</taxon>
        <taxon>Aquificia</taxon>
        <taxon>Desulfurobacteriales</taxon>
        <taxon>Desulfurobacteriaceae</taxon>
        <taxon>Thermovibrio</taxon>
    </lineage>
</organism>
<dbReference type="EMBL" id="CP002445">
    <property type="protein sequence ID" value="ADU97736.1"/>
    <property type="molecule type" value="Genomic_DNA"/>
</dbReference>
<evidence type="ECO:0000313" key="1">
    <source>
        <dbReference type="EMBL" id="ADU97736.1"/>
    </source>
</evidence>
<keyword evidence="2" id="KW-1185">Reference proteome</keyword>
<gene>
    <name evidence="1" type="ordered locus">Theam_1780</name>
</gene>
<reference evidence="1" key="1">
    <citation type="submission" date="2011-01" db="EMBL/GenBank/DDBJ databases">
        <title>Complete sequence of plasmid of Thermovibrio ammonificans HB-1.</title>
        <authorList>
            <consortium name="US DOE Joint Genome Institute"/>
            <person name="Lucas S."/>
            <person name="Copeland A."/>
            <person name="Lapidus A."/>
            <person name="Cheng J.-F."/>
            <person name="Goodwin L."/>
            <person name="Pitluck S."/>
            <person name="Davenport K."/>
            <person name="Detter J.C."/>
            <person name="Han C."/>
            <person name="Tapia R."/>
            <person name="Land M."/>
            <person name="Hauser L."/>
            <person name="Kyrpides N."/>
            <person name="Ivanova N."/>
            <person name="Ovchinnikova G."/>
            <person name="Vetriani C."/>
            <person name="Woyke T."/>
        </authorList>
    </citation>
    <scope>NUCLEOTIDE SEQUENCE [LARGE SCALE GENOMIC DNA]</scope>
    <source>
        <strain evidence="1">HB-1</strain>
        <plasmid evidence="1">pTHEAM01</plasmid>
    </source>
</reference>
<accession>E8T6R3</accession>
<keyword evidence="1" id="KW-0614">Plasmid</keyword>
<dbReference type="HOGENOM" id="CLU_2248815_0_0_0"/>
<geneLocation type="plasmid" evidence="1 2">
    <name>pTHEAM01</name>
</geneLocation>
<dbReference type="AlphaFoldDB" id="E8T6R3"/>
<dbReference type="Proteomes" id="UP000006362">
    <property type="component" value="Plasmid pTHEAM01"/>
</dbReference>
<protein>
    <submittedName>
        <fullName evidence="1">Uncharacterized protein</fullName>
    </submittedName>
</protein>
<dbReference type="KEGG" id="tam:Theam_1780"/>